<comment type="cofactor">
    <cofactor evidence="1">
        <name>Mn(2+)</name>
        <dbReference type="ChEBI" id="CHEBI:29035"/>
    </cofactor>
</comment>
<proteinExistence type="predicted"/>
<dbReference type="SUPFAM" id="SSF52972">
    <property type="entry name" value="ITPase-like"/>
    <property type="match status" value="1"/>
</dbReference>
<keyword evidence="5" id="KW-0378">Hydrolase</keyword>
<evidence type="ECO:0000256" key="2">
    <source>
        <dbReference type="ARBA" id="ARBA00001946"/>
    </source>
</evidence>
<evidence type="ECO:0000256" key="11">
    <source>
        <dbReference type="ARBA" id="ARBA00048781"/>
    </source>
</evidence>
<dbReference type="Pfam" id="PF01931">
    <property type="entry name" value="NTPase_I-T"/>
    <property type="match status" value="1"/>
</dbReference>
<evidence type="ECO:0000313" key="14">
    <source>
        <dbReference type="Proteomes" id="UP001589733"/>
    </source>
</evidence>
<sequence length="181" mass="19178">MRLVVVGSQNPAKVRPVQEIFAQLKPEAVVVGRDVPSGVPDQPLGEPQTQLGAVNRAWAAVEIAETEQRADAWGVGLEGGVRIDGPGQGWLFGIVAVAHAGQLETVRTAEMRLPPPVLARIQAGEELGSVMDDLLGTKDVKRGVGSVGMLTGGLADRADVWRMGLALALAPFLNRQLFEEC</sequence>
<evidence type="ECO:0000256" key="4">
    <source>
        <dbReference type="ARBA" id="ARBA00022741"/>
    </source>
</evidence>
<name>A0ABV6AXX7_9DEIO</name>
<keyword evidence="4" id="KW-0547">Nucleotide-binding</keyword>
<comment type="caution">
    <text evidence="13">The sequence shown here is derived from an EMBL/GenBank/DDBJ whole genome shotgun (WGS) entry which is preliminary data.</text>
</comment>
<dbReference type="InterPro" id="IPR029001">
    <property type="entry name" value="ITPase-like_fam"/>
</dbReference>
<protein>
    <recommendedName>
        <fullName evidence="9">inosine/xanthosine triphosphatase</fullName>
        <ecNumber evidence="9">3.6.1.73</ecNumber>
    </recommendedName>
</protein>
<keyword evidence="6" id="KW-0460">Magnesium</keyword>
<evidence type="ECO:0000256" key="7">
    <source>
        <dbReference type="ARBA" id="ARBA00023080"/>
    </source>
</evidence>
<comment type="cofactor">
    <cofactor evidence="2">
        <name>Mg(2+)</name>
        <dbReference type="ChEBI" id="CHEBI:18420"/>
    </cofactor>
</comment>
<keyword evidence="7" id="KW-0546">Nucleotide metabolism</keyword>
<evidence type="ECO:0000313" key="13">
    <source>
        <dbReference type="EMBL" id="MFB9992357.1"/>
    </source>
</evidence>
<keyword evidence="14" id="KW-1185">Reference proteome</keyword>
<reference evidence="13 14" key="1">
    <citation type="submission" date="2024-09" db="EMBL/GenBank/DDBJ databases">
        <authorList>
            <person name="Sun Q."/>
            <person name="Mori K."/>
        </authorList>
    </citation>
    <scope>NUCLEOTIDE SEQUENCE [LARGE SCALE GENOMIC DNA]</scope>
    <source>
        <strain evidence="13 14">JCM 13503</strain>
    </source>
</reference>
<dbReference type="RefSeq" id="WP_380009076.1">
    <property type="nucleotide sequence ID" value="NZ_JBHLYR010000031.1"/>
</dbReference>
<organism evidence="13 14">
    <name type="scientific">Deinococcus oregonensis</name>
    <dbReference type="NCBI Taxonomy" id="1805970"/>
    <lineage>
        <taxon>Bacteria</taxon>
        <taxon>Thermotogati</taxon>
        <taxon>Deinococcota</taxon>
        <taxon>Deinococci</taxon>
        <taxon>Deinococcales</taxon>
        <taxon>Deinococcaceae</taxon>
        <taxon>Deinococcus</taxon>
    </lineage>
</organism>
<evidence type="ECO:0000256" key="6">
    <source>
        <dbReference type="ARBA" id="ARBA00022842"/>
    </source>
</evidence>
<evidence type="ECO:0000256" key="1">
    <source>
        <dbReference type="ARBA" id="ARBA00001936"/>
    </source>
</evidence>
<keyword evidence="3" id="KW-0479">Metal-binding</keyword>
<evidence type="ECO:0000256" key="5">
    <source>
        <dbReference type="ARBA" id="ARBA00022801"/>
    </source>
</evidence>
<dbReference type="Proteomes" id="UP001589733">
    <property type="component" value="Unassembled WGS sequence"/>
</dbReference>
<comment type="catalytic activity">
    <reaction evidence="10">
        <text>ITP + H2O = IDP + phosphate + H(+)</text>
        <dbReference type="Rhea" id="RHEA:28330"/>
        <dbReference type="ChEBI" id="CHEBI:15377"/>
        <dbReference type="ChEBI" id="CHEBI:15378"/>
        <dbReference type="ChEBI" id="CHEBI:43474"/>
        <dbReference type="ChEBI" id="CHEBI:58280"/>
        <dbReference type="ChEBI" id="CHEBI:61402"/>
        <dbReference type="EC" id="3.6.1.73"/>
    </reaction>
</comment>
<comment type="catalytic activity">
    <reaction evidence="11">
        <text>XTP + H2O = XDP + phosphate + H(+)</text>
        <dbReference type="Rhea" id="RHEA:28406"/>
        <dbReference type="ChEBI" id="CHEBI:15377"/>
        <dbReference type="ChEBI" id="CHEBI:15378"/>
        <dbReference type="ChEBI" id="CHEBI:43474"/>
        <dbReference type="ChEBI" id="CHEBI:59884"/>
        <dbReference type="ChEBI" id="CHEBI:61314"/>
        <dbReference type="EC" id="3.6.1.73"/>
    </reaction>
</comment>
<dbReference type="InterPro" id="IPR050299">
    <property type="entry name" value="YjjX_NTPase"/>
</dbReference>
<dbReference type="EC" id="3.6.1.73" evidence="9"/>
<accession>A0ABV6AXX7</accession>
<evidence type="ECO:0000256" key="3">
    <source>
        <dbReference type="ARBA" id="ARBA00022723"/>
    </source>
</evidence>
<dbReference type="InterPro" id="IPR026533">
    <property type="entry name" value="NTPase/PRRC1"/>
</dbReference>
<evidence type="ECO:0000256" key="8">
    <source>
        <dbReference type="ARBA" id="ARBA00023211"/>
    </source>
</evidence>
<keyword evidence="8" id="KW-0464">Manganese</keyword>
<dbReference type="PANTHER" id="PTHR34699">
    <property type="match status" value="1"/>
</dbReference>
<evidence type="ECO:0000256" key="9">
    <source>
        <dbReference type="ARBA" id="ARBA00038901"/>
    </source>
</evidence>
<dbReference type="Gene3D" id="3.90.950.10">
    <property type="match status" value="1"/>
</dbReference>
<evidence type="ECO:0000256" key="10">
    <source>
        <dbReference type="ARBA" id="ARBA00048174"/>
    </source>
</evidence>
<evidence type="ECO:0000259" key="12">
    <source>
        <dbReference type="Pfam" id="PF01931"/>
    </source>
</evidence>
<feature type="domain" description="Non-canonical purine NTP phosphatase/PRRC1" evidence="12">
    <location>
        <begin position="7"/>
        <end position="173"/>
    </location>
</feature>
<dbReference type="EMBL" id="JBHLYR010000031">
    <property type="protein sequence ID" value="MFB9992357.1"/>
    <property type="molecule type" value="Genomic_DNA"/>
</dbReference>
<gene>
    <name evidence="13" type="ORF">ACFFLM_10315</name>
</gene>
<dbReference type="PANTHER" id="PTHR34699:SF2">
    <property type="entry name" value="NON-CANONICAL PURINE NTP PHOSPHATASE_PRRC1 DOMAIN-CONTAINING PROTEIN"/>
    <property type="match status" value="1"/>
</dbReference>